<evidence type="ECO:0000313" key="2">
    <source>
        <dbReference type="Proteomes" id="UP000185596"/>
    </source>
</evidence>
<dbReference type="AlphaFoldDB" id="A0A1Q8BQS9"/>
<dbReference type="EMBL" id="MSIE01000166">
    <property type="protein sequence ID" value="OLF04463.1"/>
    <property type="molecule type" value="Genomic_DNA"/>
</dbReference>
<accession>A0A1Q8BQS9</accession>
<keyword evidence="2" id="KW-1185">Reference proteome</keyword>
<gene>
    <name evidence="1" type="ORF">BU204_37705</name>
</gene>
<sequence>MTADPDSTRRRDTDCAAHSYGEVRAFFRRVPCQWMDRLLFTVHDKAGNTVVVAVAWVRFATAGQAQQFRALDDTWGTGQIHPLPATPLGLPDTPLSGQHYASRRTGPLTVVAEAEETAGELADNFLDELARVAVLLPHK</sequence>
<reference evidence="1 2" key="1">
    <citation type="submission" date="2016-12" db="EMBL/GenBank/DDBJ databases">
        <title>The draft genome sequence of Actinophytocola sp. 11-183.</title>
        <authorList>
            <person name="Wang W."/>
            <person name="Yuan L."/>
        </authorList>
    </citation>
    <scope>NUCLEOTIDE SEQUENCE [LARGE SCALE GENOMIC DNA]</scope>
    <source>
        <strain evidence="1 2">11-183</strain>
    </source>
</reference>
<dbReference type="Proteomes" id="UP000185596">
    <property type="component" value="Unassembled WGS sequence"/>
</dbReference>
<dbReference type="STRING" id="1912961.BU204_37705"/>
<proteinExistence type="predicted"/>
<name>A0A1Q8BQS9_9PSEU</name>
<protein>
    <submittedName>
        <fullName evidence="1">Uncharacterized protein</fullName>
    </submittedName>
</protein>
<organism evidence="1 2">
    <name type="scientific">Actinophytocola xanthii</name>
    <dbReference type="NCBI Taxonomy" id="1912961"/>
    <lineage>
        <taxon>Bacteria</taxon>
        <taxon>Bacillati</taxon>
        <taxon>Actinomycetota</taxon>
        <taxon>Actinomycetes</taxon>
        <taxon>Pseudonocardiales</taxon>
        <taxon>Pseudonocardiaceae</taxon>
    </lineage>
</organism>
<evidence type="ECO:0000313" key="1">
    <source>
        <dbReference type="EMBL" id="OLF04463.1"/>
    </source>
</evidence>
<comment type="caution">
    <text evidence="1">The sequence shown here is derived from an EMBL/GenBank/DDBJ whole genome shotgun (WGS) entry which is preliminary data.</text>
</comment>